<dbReference type="Proteomes" id="UP001268036">
    <property type="component" value="Unassembled WGS sequence"/>
</dbReference>
<dbReference type="EMBL" id="JAVJAF010000001">
    <property type="protein sequence ID" value="MDR6232506.1"/>
    <property type="molecule type" value="Genomic_DNA"/>
</dbReference>
<protein>
    <submittedName>
        <fullName evidence="2">Uncharacterized protein</fullName>
    </submittedName>
</protein>
<gene>
    <name evidence="2" type="ORF">QE440_000247</name>
</gene>
<dbReference type="AlphaFoldDB" id="A0AAJ2BJN5"/>
<name>A0AAJ2BJN5_9PSED</name>
<evidence type="ECO:0000256" key="1">
    <source>
        <dbReference type="SAM" id="MobiDB-lite"/>
    </source>
</evidence>
<dbReference type="RefSeq" id="WP_309754337.1">
    <property type="nucleotide sequence ID" value="NZ_JAVJAF010000001.1"/>
</dbReference>
<reference evidence="2" key="1">
    <citation type="submission" date="2023-08" db="EMBL/GenBank/DDBJ databases">
        <title>Functional and genomic diversity of the sorghum phyllosphere microbiome.</title>
        <authorList>
            <person name="Shade A."/>
        </authorList>
    </citation>
    <scope>NUCLEOTIDE SEQUENCE</scope>
    <source>
        <strain evidence="2">SORGH_AS_0201</strain>
    </source>
</reference>
<proteinExistence type="predicted"/>
<accession>A0AAJ2BJN5</accession>
<comment type="caution">
    <text evidence="2">The sequence shown here is derived from an EMBL/GenBank/DDBJ whole genome shotgun (WGS) entry which is preliminary data.</text>
</comment>
<evidence type="ECO:0000313" key="2">
    <source>
        <dbReference type="EMBL" id="MDR6232506.1"/>
    </source>
</evidence>
<organism evidence="2 3">
    <name type="scientific">Pseudomonas oryzihabitans</name>
    <dbReference type="NCBI Taxonomy" id="47885"/>
    <lineage>
        <taxon>Bacteria</taxon>
        <taxon>Pseudomonadati</taxon>
        <taxon>Pseudomonadota</taxon>
        <taxon>Gammaproteobacteria</taxon>
        <taxon>Pseudomonadales</taxon>
        <taxon>Pseudomonadaceae</taxon>
        <taxon>Pseudomonas</taxon>
    </lineage>
</organism>
<feature type="region of interest" description="Disordered" evidence="1">
    <location>
        <begin position="1"/>
        <end position="20"/>
    </location>
</feature>
<evidence type="ECO:0000313" key="3">
    <source>
        <dbReference type="Proteomes" id="UP001268036"/>
    </source>
</evidence>
<sequence length="84" mass="9527">MRASRGATFQDAARVEDPHAGLDMRPFQPAIRFTSYLLLADHRPAGTLTLVFAAEIRATLREAVRQWQWPELPTPLPPRIDIHP</sequence>